<dbReference type="SFLD" id="SFLDG01135">
    <property type="entry name" value="C1.5.6:_HAD__Beta-PGM__Phospha"/>
    <property type="match status" value="1"/>
</dbReference>
<evidence type="ECO:0000313" key="1">
    <source>
        <dbReference type="EMBL" id="WIA23377.1"/>
    </source>
</evidence>
<dbReference type="SFLD" id="SFLDS00003">
    <property type="entry name" value="Haloacid_Dehalogenase"/>
    <property type="match status" value="1"/>
</dbReference>
<dbReference type="SFLD" id="SFLDG01129">
    <property type="entry name" value="C1.5:_HAD__Beta-PGM__Phosphata"/>
    <property type="match status" value="1"/>
</dbReference>
<dbReference type="Proteomes" id="UP001244341">
    <property type="component" value="Chromosome 16b"/>
</dbReference>
<gene>
    <name evidence="1" type="ORF">OEZ85_000140</name>
</gene>
<organism evidence="1 2">
    <name type="scientific">Tetradesmus obliquus</name>
    <name type="common">Green alga</name>
    <name type="synonym">Acutodesmus obliquus</name>
    <dbReference type="NCBI Taxonomy" id="3088"/>
    <lineage>
        <taxon>Eukaryota</taxon>
        <taxon>Viridiplantae</taxon>
        <taxon>Chlorophyta</taxon>
        <taxon>core chlorophytes</taxon>
        <taxon>Chlorophyceae</taxon>
        <taxon>CS clade</taxon>
        <taxon>Sphaeropleales</taxon>
        <taxon>Scenedesmaceae</taxon>
        <taxon>Tetradesmus</taxon>
    </lineage>
</organism>
<dbReference type="NCBIfam" id="TIGR01509">
    <property type="entry name" value="HAD-SF-IA-v3"/>
    <property type="match status" value="1"/>
</dbReference>
<dbReference type="PRINTS" id="PR00413">
    <property type="entry name" value="HADHALOGNASE"/>
</dbReference>
<dbReference type="PANTHER" id="PTHR42896:SF2">
    <property type="entry name" value="CBBY-LIKE PROTEIN"/>
    <property type="match status" value="1"/>
</dbReference>
<dbReference type="SFLD" id="SFLDF00035">
    <property type="entry name" value="phosphoglycolate_phosphatase"/>
    <property type="match status" value="1"/>
</dbReference>
<name>A0ABY8UP90_TETOB</name>
<dbReference type="InterPro" id="IPR023198">
    <property type="entry name" value="PGP-like_dom2"/>
</dbReference>
<protein>
    <submittedName>
        <fullName evidence="1">Uncharacterized protein</fullName>
    </submittedName>
</protein>
<dbReference type="Gene3D" id="1.10.150.240">
    <property type="entry name" value="Putative phosphatase, domain 2"/>
    <property type="match status" value="1"/>
</dbReference>
<dbReference type="InterPro" id="IPR023214">
    <property type="entry name" value="HAD_sf"/>
</dbReference>
<evidence type="ECO:0000313" key="2">
    <source>
        <dbReference type="Proteomes" id="UP001244341"/>
    </source>
</evidence>
<keyword evidence="2" id="KW-1185">Reference proteome</keyword>
<dbReference type="Gene3D" id="3.40.50.1000">
    <property type="entry name" value="HAD superfamily/HAD-like"/>
    <property type="match status" value="1"/>
</dbReference>
<dbReference type="SUPFAM" id="SSF56784">
    <property type="entry name" value="HAD-like"/>
    <property type="match status" value="1"/>
</dbReference>
<dbReference type="PANTHER" id="PTHR42896">
    <property type="entry name" value="XYLULOSE-1,5-BISPHOSPHATE (XUBP) PHOSPHATASE"/>
    <property type="match status" value="1"/>
</dbReference>
<reference evidence="1 2" key="1">
    <citation type="submission" date="2023-05" db="EMBL/GenBank/DDBJ databases">
        <title>A 100% complete, gapless, phased diploid assembly of the Scenedesmus obliquus UTEX 3031 genome.</title>
        <authorList>
            <person name="Biondi T.C."/>
            <person name="Hanschen E.R."/>
            <person name="Kwon T."/>
            <person name="Eng W."/>
            <person name="Kruse C.P.S."/>
            <person name="Koehler S.I."/>
            <person name="Kunde Y."/>
            <person name="Gleasner C.D."/>
            <person name="You Mak K.T."/>
            <person name="Polle J."/>
            <person name="Hovde B.T."/>
            <person name="Starkenburg S.R."/>
        </authorList>
    </citation>
    <scope>NUCLEOTIDE SEQUENCE [LARGE SCALE GENOMIC DNA]</scope>
    <source>
        <strain evidence="1 2">DOE0152z</strain>
    </source>
</reference>
<dbReference type="InterPro" id="IPR006439">
    <property type="entry name" value="HAD-SF_hydro_IA"/>
</dbReference>
<dbReference type="InterPro" id="IPR044999">
    <property type="entry name" value="CbbY-like"/>
</dbReference>
<dbReference type="EMBL" id="CP126223">
    <property type="protein sequence ID" value="WIA23377.1"/>
    <property type="molecule type" value="Genomic_DNA"/>
</dbReference>
<sequence length="286" mass="30892">MQSTLGARARCPATQRAAAVSRHSQRSVVRSRASVTAKALPEALLFDCDGVLVDTERDGHRVSFNDAFKQKGLDHTWGVELYGELLEIGGGKERMTKYFKDVEDQEPFKSTKDPEARKTLVAELHKLKTDLFMQLVETGAMPLRPGVRRLVEEAVAAGVPVAVCSTSNERAVSTIVRVMLGDKVASIMRVFAGDVVPKKKPDPAIYLLAAKELGVNPARCVVVEDSRIGLQAAKAAGMTCVVTKSSYTQNEDFGSADAVHDCIGEAGEERFSLADLSKMLEVNAAA</sequence>
<dbReference type="InterPro" id="IPR036412">
    <property type="entry name" value="HAD-like_sf"/>
</dbReference>
<dbReference type="Pfam" id="PF00702">
    <property type="entry name" value="Hydrolase"/>
    <property type="match status" value="1"/>
</dbReference>
<accession>A0ABY8UP90</accession>
<proteinExistence type="predicted"/>